<name>A0A285PGB3_9HYPH</name>
<reference evidence="6 7" key="1">
    <citation type="submission" date="2017-09" db="EMBL/GenBank/DDBJ databases">
        <authorList>
            <person name="Ehlers B."/>
            <person name="Leendertz F.H."/>
        </authorList>
    </citation>
    <scope>NUCLEOTIDE SEQUENCE [LARGE SCALE GENOMIC DNA]</scope>
    <source>
        <strain evidence="6 7">DSM 18289</strain>
    </source>
</reference>
<dbReference type="SUPFAM" id="SSF46785">
    <property type="entry name" value="Winged helix' DNA-binding domain"/>
    <property type="match status" value="1"/>
</dbReference>
<dbReference type="GO" id="GO:0043565">
    <property type="term" value="F:sequence-specific DNA binding"/>
    <property type="evidence" value="ECO:0007669"/>
    <property type="project" value="TreeGrafter"/>
</dbReference>
<dbReference type="Pfam" id="PF03466">
    <property type="entry name" value="LysR_substrate"/>
    <property type="match status" value="1"/>
</dbReference>
<gene>
    <name evidence="6" type="ORF">SAMN06265368_2266</name>
</gene>
<evidence type="ECO:0000313" key="6">
    <source>
        <dbReference type="EMBL" id="SNZ19186.1"/>
    </source>
</evidence>
<dbReference type="RefSeq" id="WP_097153549.1">
    <property type="nucleotide sequence ID" value="NZ_OBEL01000002.1"/>
</dbReference>
<dbReference type="PROSITE" id="PS50931">
    <property type="entry name" value="HTH_LYSR"/>
    <property type="match status" value="1"/>
</dbReference>
<accession>A0A285PGB3</accession>
<dbReference type="InterPro" id="IPR000847">
    <property type="entry name" value="LysR_HTH_N"/>
</dbReference>
<dbReference type="Gene3D" id="3.40.190.290">
    <property type="match status" value="1"/>
</dbReference>
<evidence type="ECO:0000256" key="4">
    <source>
        <dbReference type="ARBA" id="ARBA00023163"/>
    </source>
</evidence>
<organism evidence="6 7">
    <name type="scientific">Cohaesibacter gelatinilyticus</name>
    <dbReference type="NCBI Taxonomy" id="372072"/>
    <lineage>
        <taxon>Bacteria</taxon>
        <taxon>Pseudomonadati</taxon>
        <taxon>Pseudomonadota</taxon>
        <taxon>Alphaproteobacteria</taxon>
        <taxon>Hyphomicrobiales</taxon>
        <taxon>Cohaesibacteraceae</taxon>
    </lineage>
</organism>
<sequence>MSFDFKTLELFVRVAKLGALGRAGEELLLSPTATTQRIQLLEAELGSKLLNRTTRAVSLTPDGEAFLEHAQKILDTIEDARSVVSSSKGRVSGLLRVTASASFGRAQIIPHLGAFFHTYPEIRLKLDLNDAVIDIVEQGYDLAIRVGVLTSSTLLARKLAPNPRFLVASPDYLEKFGEPRTPADLKNHNCITFGENRNWTLTGPRNEEFDIQVTGTFTTNFGEAITEALLQDLGIGLKSIWDISDHLQSGRLVKVLPDYSIAPDWQIWAVRAPSRMSSPRVLAFTNFFGERFKQGG</sequence>
<keyword evidence="3 6" id="KW-0238">DNA-binding</keyword>
<dbReference type="PANTHER" id="PTHR30537">
    <property type="entry name" value="HTH-TYPE TRANSCRIPTIONAL REGULATOR"/>
    <property type="match status" value="1"/>
</dbReference>
<proteinExistence type="inferred from homology"/>
<dbReference type="Gene3D" id="1.10.10.10">
    <property type="entry name" value="Winged helix-like DNA-binding domain superfamily/Winged helix DNA-binding domain"/>
    <property type="match status" value="1"/>
</dbReference>
<dbReference type="EMBL" id="OBEL01000002">
    <property type="protein sequence ID" value="SNZ19186.1"/>
    <property type="molecule type" value="Genomic_DNA"/>
</dbReference>
<dbReference type="FunFam" id="1.10.10.10:FF:000001">
    <property type="entry name" value="LysR family transcriptional regulator"/>
    <property type="match status" value="1"/>
</dbReference>
<dbReference type="InterPro" id="IPR058163">
    <property type="entry name" value="LysR-type_TF_proteobact-type"/>
</dbReference>
<dbReference type="OrthoDB" id="9786526at2"/>
<evidence type="ECO:0000256" key="2">
    <source>
        <dbReference type="ARBA" id="ARBA00023015"/>
    </source>
</evidence>
<evidence type="ECO:0000313" key="7">
    <source>
        <dbReference type="Proteomes" id="UP000219439"/>
    </source>
</evidence>
<dbReference type="PANTHER" id="PTHR30537:SF5">
    <property type="entry name" value="HTH-TYPE TRANSCRIPTIONAL ACTIVATOR TTDR-RELATED"/>
    <property type="match status" value="1"/>
</dbReference>
<evidence type="ECO:0000259" key="5">
    <source>
        <dbReference type="PROSITE" id="PS50931"/>
    </source>
</evidence>
<protein>
    <submittedName>
        <fullName evidence="6">DNA-binding transcriptional regulator, LysR family</fullName>
    </submittedName>
</protein>
<dbReference type="CDD" id="cd08422">
    <property type="entry name" value="PBP2_CrgA_like"/>
    <property type="match status" value="1"/>
</dbReference>
<comment type="similarity">
    <text evidence="1">Belongs to the LysR transcriptional regulatory family.</text>
</comment>
<evidence type="ECO:0000256" key="1">
    <source>
        <dbReference type="ARBA" id="ARBA00009437"/>
    </source>
</evidence>
<dbReference type="InterPro" id="IPR036388">
    <property type="entry name" value="WH-like_DNA-bd_sf"/>
</dbReference>
<feature type="domain" description="HTH lysR-type" evidence="5">
    <location>
        <begin position="3"/>
        <end position="60"/>
    </location>
</feature>
<keyword evidence="7" id="KW-1185">Reference proteome</keyword>
<keyword evidence="4" id="KW-0804">Transcription</keyword>
<dbReference type="GO" id="GO:0003700">
    <property type="term" value="F:DNA-binding transcription factor activity"/>
    <property type="evidence" value="ECO:0007669"/>
    <property type="project" value="InterPro"/>
</dbReference>
<dbReference type="GO" id="GO:0006351">
    <property type="term" value="P:DNA-templated transcription"/>
    <property type="evidence" value="ECO:0007669"/>
    <property type="project" value="TreeGrafter"/>
</dbReference>
<dbReference type="Pfam" id="PF00126">
    <property type="entry name" value="HTH_1"/>
    <property type="match status" value="1"/>
</dbReference>
<dbReference type="AlphaFoldDB" id="A0A285PGB3"/>
<keyword evidence="2" id="KW-0805">Transcription regulation</keyword>
<dbReference type="InterPro" id="IPR005119">
    <property type="entry name" value="LysR_subst-bd"/>
</dbReference>
<dbReference type="SUPFAM" id="SSF53850">
    <property type="entry name" value="Periplasmic binding protein-like II"/>
    <property type="match status" value="1"/>
</dbReference>
<dbReference type="InterPro" id="IPR036390">
    <property type="entry name" value="WH_DNA-bd_sf"/>
</dbReference>
<dbReference type="Proteomes" id="UP000219439">
    <property type="component" value="Unassembled WGS sequence"/>
</dbReference>
<evidence type="ECO:0000256" key="3">
    <source>
        <dbReference type="ARBA" id="ARBA00023125"/>
    </source>
</evidence>